<feature type="signal peptide" evidence="2">
    <location>
        <begin position="1"/>
        <end position="24"/>
    </location>
</feature>
<dbReference type="KEGG" id="nps:KRR39_23795"/>
<feature type="chain" id="PRO_5037126673" description="Aminopeptidase N-like N-terminal domain-containing protein" evidence="2">
    <location>
        <begin position="25"/>
        <end position="462"/>
    </location>
</feature>
<dbReference type="Pfam" id="PF17900">
    <property type="entry name" value="Peptidase_M1_N"/>
    <property type="match status" value="1"/>
</dbReference>
<keyword evidence="5" id="KW-1185">Reference proteome</keyword>
<evidence type="ECO:0000256" key="1">
    <source>
        <dbReference type="SAM" id="MobiDB-lite"/>
    </source>
</evidence>
<dbReference type="Proteomes" id="UP000683575">
    <property type="component" value="Chromosome"/>
</dbReference>
<evidence type="ECO:0000259" key="3">
    <source>
        <dbReference type="Pfam" id="PF17900"/>
    </source>
</evidence>
<feature type="domain" description="Aminopeptidase N-like N-terminal" evidence="3">
    <location>
        <begin position="66"/>
        <end position="237"/>
    </location>
</feature>
<accession>A0A975SYH9</accession>
<proteinExistence type="predicted"/>
<evidence type="ECO:0000313" key="4">
    <source>
        <dbReference type="EMBL" id="QWZ08294.1"/>
    </source>
</evidence>
<dbReference type="EMBL" id="CP077062">
    <property type="protein sequence ID" value="QWZ08294.1"/>
    <property type="molecule type" value="Genomic_DNA"/>
</dbReference>
<feature type="region of interest" description="Disordered" evidence="1">
    <location>
        <begin position="391"/>
        <end position="462"/>
    </location>
</feature>
<gene>
    <name evidence="4" type="ORF">KRR39_23795</name>
</gene>
<feature type="region of interest" description="Disordered" evidence="1">
    <location>
        <begin position="27"/>
        <end position="58"/>
    </location>
</feature>
<reference evidence="4" key="1">
    <citation type="submission" date="2021-06" db="EMBL/GenBank/DDBJ databases">
        <title>Complete genome sequence of Nocardioides sp. G188.</title>
        <authorList>
            <person name="Im W.-T."/>
        </authorList>
    </citation>
    <scope>NUCLEOTIDE SEQUENCE</scope>
    <source>
        <strain evidence="4">G188</strain>
    </source>
</reference>
<name>A0A975SYH9_9ACTN</name>
<feature type="compositionally biased region" description="Basic residues" evidence="1">
    <location>
        <begin position="422"/>
        <end position="445"/>
    </location>
</feature>
<evidence type="ECO:0000256" key="2">
    <source>
        <dbReference type="SAM" id="SignalP"/>
    </source>
</evidence>
<keyword evidence="2" id="KW-0732">Signal</keyword>
<organism evidence="4 5">
    <name type="scientific">Nocardioides panacis</name>
    <dbReference type="NCBI Taxonomy" id="2849501"/>
    <lineage>
        <taxon>Bacteria</taxon>
        <taxon>Bacillati</taxon>
        <taxon>Actinomycetota</taxon>
        <taxon>Actinomycetes</taxon>
        <taxon>Propionibacteriales</taxon>
        <taxon>Nocardioidaceae</taxon>
        <taxon>Nocardioides</taxon>
    </lineage>
</organism>
<evidence type="ECO:0000313" key="5">
    <source>
        <dbReference type="Proteomes" id="UP000683575"/>
    </source>
</evidence>
<dbReference type="AlphaFoldDB" id="A0A975SYH9"/>
<sequence length="462" mass="51364">MAQLSRRTGVVVLVALALAVPATAAPSQAVPAGTQGAPEGRFRPGAPGTGDPYFPRDGNRGYDVKRYVLDLRYRPSTGRLAGVATIRARSTQDLSRFNLDLDGLRVRSVRVDGRRATWRRHAGELTIDPQGPGLRRGHRFRTVIRYGGRPRLLPSQSLGAGGFFHTDDGAVVAGQPHAASAWFPVNDHPTDKAGYTFRISAPRALQVVANGTLERRRRHGAFTTWTWSAGKPMASYLATMAIGHFALSHHRRRGISYWDAIDSRLFQPVAAPRTGRQLAIGQQADSSYKRLTRSIDVPAGGAQLSFWVTRNTEPDWDFFFVEAHTAGLDDWTTLADTQGHTSTGTGASCPSWLGLHPFLAHYQTPPGGRVLRRLGEHRVVARGVRRQRRLRELGGRPQRLRRTHGRGVAQPGQRRDLPDVRRLRRRRHRLHRPGQHLVRGGRRHPGRVDDPWTAAREPGEHQ</sequence>
<protein>
    <recommendedName>
        <fullName evidence="3">Aminopeptidase N-like N-terminal domain-containing protein</fullName>
    </recommendedName>
</protein>
<dbReference type="InterPro" id="IPR045357">
    <property type="entry name" value="Aminopeptidase_N-like_N"/>
</dbReference>